<dbReference type="Proteomes" id="UP001147700">
    <property type="component" value="Unassembled WGS sequence"/>
</dbReference>
<protein>
    <recommendedName>
        <fullName evidence="4">ABC transporter permease</fullName>
    </recommendedName>
</protein>
<keyword evidence="1" id="KW-1133">Transmembrane helix</keyword>
<reference evidence="2" key="1">
    <citation type="submission" date="2022-10" db="EMBL/GenBank/DDBJ databases">
        <title>The WGS of Solirubrobacter sp. CPCC 204708.</title>
        <authorList>
            <person name="Jiang Z."/>
        </authorList>
    </citation>
    <scope>NUCLEOTIDE SEQUENCE</scope>
    <source>
        <strain evidence="2">CPCC 204708</strain>
    </source>
</reference>
<comment type="caution">
    <text evidence="2">The sequence shown here is derived from an EMBL/GenBank/DDBJ whole genome shotgun (WGS) entry which is preliminary data.</text>
</comment>
<keyword evidence="1" id="KW-0812">Transmembrane</keyword>
<organism evidence="2 3">
    <name type="scientific">Solirubrobacter deserti</name>
    <dbReference type="NCBI Taxonomy" id="2282478"/>
    <lineage>
        <taxon>Bacteria</taxon>
        <taxon>Bacillati</taxon>
        <taxon>Actinomycetota</taxon>
        <taxon>Thermoleophilia</taxon>
        <taxon>Solirubrobacterales</taxon>
        <taxon>Solirubrobacteraceae</taxon>
        <taxon>Solirubrobacter</taxon>
    </lineage>
</organism>
<accession>A0ABT4RCR2</accession>
<evidence type="ECO:0000313" key="3">
    <source>
        <dbReference type="Proteomes" id="UP001147700"/>
    </source>
</evidence>
<feature type="transmembrane region" description="Helical" evidence="1">
    <location>
        <begin position="126"/>
        <end position="146"/>
    </location>
</feature>
<feature type="transmembrane region" description="Helical" evidence="1">
    <location>
        <begin position="89"/>
        <end position="114"/>
    </location>
</feature>
<evidence type="ECO:0000313" key="2">
    <source>
        <dbReference type="EMBL" id="MDA0136313.1"/>
    </source>
</evidence>
<evidence type="ECO:0000256" key="1">
    <source>
        <dbReference type="SAM" id="Phobius"/>
    </source>
</evidence>
<feature type="transmembrane region" description="Helical" evidence="1">
    <location>
        <begin position="153"/>
        <end position="175"/>
    </location>
</feature>
<dbReference type="RefSeq" id="WP_202955534.1">
    <property type="nucleotide sequence ID" value="NZ_JAPCID010000003.1"/>
</dbReference>
<evidence type="ECO:0008006" key="4">
    <source>
        <dbReference type="Google" id="ProtNLM"/>
    </source>
</evidence>
<feature type="transmembrane region" description="Helical" evidence="1">
    <location>
        <begin position="195"/>
        <end position="221"/>
    </location>
</feature>
<feature type="transmembrane region" description="Helical" evidence="1">
    <location>
        <begin position="48"/>
        <end position="68"/>
    </location>
</feature>
<name>A0ABT4RCR2_9ACTN</name>
<keyword evidence="1" id="KW-0472">Membrane</keyword>
<feature type="transmembrane region" description="Helical" evidence="1">
    <location>
        <begin position="18"/>
        <end position="36"/>
    </location>
</feature>
<sequence>MLRLIEADILKLRRRRGMVAVTAGLVLGAVAVYYAVGGEDATFDSAVGILTLLAAVAGAIIGATAGGADIESGVFRDLVATGRSRAALFFARVPAAWALTLSILTVALAAAAVLSTPPLADVLRGLVTVLVSGALTAAVCVGLAALTGRSGQVMGFVLAFQLGVAPLLAQLDVLGDGRFAIPAVAISRLDNADGLVATLPLAGAIGIIVAWAAVALGAGLWRTRTQEI</sequence>
<keyword evidence="3" id="KW-1185">Reference proteome</keyword>
<dbReference type="EMBL" id="JAPCID010000003">
    <property type="protein sequence ID" value="MDA0136313.1"/>
    <property type="molecule type" value="Genomic_DNA"/>
</dbReference>
<gene>
    <name evidence="2" type="ORF">OJ962_02305</name>
</gene>
<proteinExistence type="predicted"/>